<dbReference type="PANTHER" id="PTHR43581">
    <property type="entry name" value="ATP/GTP PHOSPHATASE"/>
    <property type="match status" value="1"/>
</dbReference>
<name>A0A1I1I024_9BACT</name>
<accession>A0A1I1I024</accession>
<dbReference type="InterPro" id="IPR027417">
    <property type="entry name" value="P-loop_NTPase"/>
</dbReference>
<feature type="domain" description="ATPase AAA-type core" evidence="1">
    <location>
        <begin position="253"/>
        <end position="441"/>
    </location>
</feature>
<gene>
    <name evidence="2" type="ORF">SAMN05421780_104154</name>
</gene>
<dbReference type="InterPro" id="IPR051396">
    <property type="entry name" value="Bact_Antivir_Def_Nuclease"/>
</dbReference>
<dbReference type="EMBL" id="FOLE01000004">
    <property type="protein sequence ID" value="SFC29506.1"/>
    <property type="molecule type" value="Genomic_DNA"/>
</dbReference>
<dbReference type="InterPro" id="IPR003959">
    <property type="entry name" value="ATPase_AAA_core"/>
</dbReference>
<keyword evidence="3" id="KW-1185">Reference proteome</keyword>
<protein>
    <submittedName>
        <fullName evidence="2">AAA domain-containing protein, putative AbiEii toxin, Type IV TA system</fullName>
    </submittedName>
</protein>
<evidence type="ECO:0000313" key="2">
    <source>
        <dbReference type="EMBL" id="SFC29506.1"/>
    </source>
</evidence>
<sequence length="538" mass="63217">MFLKKVFINKYKVLKEISINFERKKGYSVFPIISENGGGKSTLLQIIFSFLHLAFVPNRQKYLIKMLEFYNSKIKNDELINVINFELEYNKKDIYIDFFYCRSNYKKLNFNSIVELRELENKKELLRNTIKDIELLNNIETDLQNSNISNMMVWRELSRFCQSHREEERLRTGDTKFLLSFINNTRTKLERSLISDDEINTQIIKAEAERNKLYEELKKEDLFYAFHFNQNNDVLLYRSSSDIETLTNISNQTYLATPNTQVLQFLKDEQLSSLFTKDKYIYSTYDYFIRECQQDIEGLFTYDFSAINLILEVFQKARDNDFRKALETGEYGNQIKSTREELNGLLLGKSITIDNSFKGVTFSTIDSNLTLSPKDLSHGELKKLSIYIWLKAKTQDDSLILMDEVDMGLHPTWQHELLDDLQKWTNGNQFILATHSPQIISKSYYKNIVVIKRTIGGATSEQFNHAPLESDLNTIVKTIMGGEYIPKELSELRKKYRTLFEEGKIDSDEAKEIKNKILIYESENSSFFQDIKFQISLK</sequence>
<dbReference type="GO" id="GO:0016887">
    <property type="term" value="F:ATP hydrolysis activity"/>
    <property type="evidence" value="ECO:0007669"/>
    <property type="project" value="InterPro"/>
</dbReference>
<dbReference type="GO" id="GO:0005524">
    <property type="term" value="F:ATP binding"/>
    <property type="evidence" value="ECO:0007669"/>
    <property type="project" value="InterPro"/>
</dbReference>
<dbReference type="STRING" id="927664.SAMN05421780_104154"/>
<dbReference type="PANTHER" id="PTHR43581:SF2">
    <property type="entry name" value="EXCINUCLEASE ATPASE SUBUNIT"/>
    <property type="match status" value="1"/>
</dbReference>
<reference evidence="2 3" key="1">
    <citation type="submission" date="2016-10" db="EMBL/GenBank/DDBJ databases">
        <authorList>
            <person name="de Groot N.N."/>
        </authorList>
    </citation>
    <scope>NUCLEOTIDE SEQUENCE [LARGE SCALE GENOMIC DNA]</scope>
    <source>
        <strain evidence="2 3">DSM 6793</strain>
    </source>
</reference>
<organism evidence="2 3">
    <name type="scientific">Flexibacter flexilis DSM 6793</name>
    <dbReference type="NCBI Taxonomy" id="927664"/>
    <lineage>
        <taxon>Bacteria</taxon>
        <taxon>Pseudomonadati</taxon>
        <taxon>Bacteroidota</taxon>
        <taxon>Cytophagia</taxon>
        <taxon>Cytophagales</taxon>
        <taxon>Flexibacteraceae</taxon>
        <taxon>Flexibacter</taxon>
    </lineage>
</organism>
<evidence type="ECO:0000259" key="1">
    <source>
        <dbReference type="Pfam" id="PF13304"/>
    </source>
</evidence>
<evidence type="ECO:0000313" key="3">
    <source>
        <dbReference type="Proteomes" id="UP000199514"/>
    </source>
</evidence>
<dbReference type="CDD" id="cd00267">
    <property type="entry name" value="ABC_ATPase"/>
    <property type="match status" value="1"/>
</dbReference>
<dbReference type="RefSeq" id="WP_091510831.1">
    <property type="nucleotide sequence ID" value="NZ_FOLE01000004.1"/>
</dbReference>
<proteinExistence type="predicted"/>
<dbReference type="Proteomes" id="UP000199514">
    <property type="component" value="Unassembled WGS sequence"/>
</dbReference>
<dbReference type="SUPFAM" id="SSF52540">
    <property type="entry name" value="P-loop containing nucleoside triphosphate hydrolases"/>
    <property type="match status" value="1"/>
</dbReference>
<dbReference type="Gene3D" id="3.40.50.300">
    <property type="entry name" value="P-loop containing nucleotide triphosphate hydrolases"/>
    <property type="match status" value="1"/>
</dbReference>
<dbReference type="OrthoDB" id="9805802at2"/>
<dbReference type="Pfam" id="PF13304">
    <property type="entry name" value="AAA_21"/>
    <property type="match status" value="1"/>
</dbReference>
<dbReference type="AlphaFoldDB" id="A0A1I1I024"/>